<dbReference type="RefSeq" id="WP_131122327.1">
    <property type="nucleotide sequence ID" value="NZ_NDXL01000001.1"/>
</dbReference>
<accession>A0A4Q9HZG3</accession>
<evidence type="ECO:0000313" key="2">
    <source>
        <dbReference type="EMBL" id="TBO60727.1"/>
    </source>
</evidence>
<name>A0A4Q9HZG3_STRKA</name>
<comment type="caution">
    <text evidence="2">The sequence shown here is derived from an EMBL/GenBank/DDBJ whole genome shotgun (WGS) entry which is preliminary data.</text>
</comment>
<dbReference type="Proteomes" id="UP000292452">
    <property type="component" value="Unassembled WGS sequence"/>
</dbReference>
<proteinExistence type="predicted"/>
<evidence type="ECO:0000256" key="1">
    <source>
        <dbReference type="SAM" id="MobiDB-lite"/>
    </source>
</evidence>
<organism evidence="2 3">
    <name type="scientific">Streptomyces kasugaensis</name>
    <dbReference type="NCBI Taxonomy" id="1946"/>
    <lineage>
        <taxon>Bacteria</taxon>
        <taxon>Bacillati</taxon>
        <taxon>Actinomycetota</taxon>
        <taxon>Actinomycetes</taxon>
        <taxon>Kitasatosporales</taxon>
        <taxon>Streptomycetaceae</taxon>
        <taxon>Streptomyces</taxon>
    </lineage>
</organism>
<feature type="region of interest" description="Disordered" evidence="1">
    <location>
        <begin position="128"/>
        <end position="182"/>
    </location>
</feature>
<feature type="compositionally biased region" description="Polar residues" evidence="1">
    <location>
        <begin position="168"/>
        <end position="180"/>
    </location>
</feature>
<protein>
    <submittedName>
        <fullName evidence="2">Uncharacterized protein</fullName>
    </submittedName>
</protein>
<evidence type="ECO:0000313" key="3">
    <source>
        <dbReference type="Proteomes" id="UP000292452"/>
    </source>
</evidence>
<dbReference type="AlphaFoldDB" id="A0A4Q9HZG3"/>
<gene>
    <name evidence="2" type="ORF">EYS09_04920</name>
</gene>
<dbReference type="EMBL" id="SIXH01000027">
    <property type="protein sequence ID" value="TBO60727.1"/>
    <property type="molecule type" value="Genomic_DNA"/>
</dbReference>
<sequence>MVGDPADRLVRSVDAVVHRQRGPGTAALVEDLAAFAAEPGSAPAPRNLRESVRRSAEARARTCYDHLAGGLGVALADALLARVVVTEDSGLAVTAPGRAWLVSIGINVDKMRRSSRLLVRSCLDWTERRPTSPASSAQRSARTRWTRAGSNPSAPAAPSGLPRPAPTPFTTCSASPSTERGSAPSLACAATYLRELLFTGRGFWRRSWERSRRVTVVFDCDTSMECETAYAVPPSSR</sequence>
<keyword evidence="3" id="KW-1185">Reference proteome</keyword>
<reference evidence="2 3" key="1">
    <citation type="submission" date="2019-02" db="EMBL/GenBank/DDBJ databases">
        <title>Draft Genome Sequence of Streptomyces sp. AM-2504, identified by 16S rRNA comparative analysis as a Streptomyces Kasugaensis strain.</title>
        <authorList>
            <person name="Napolioni V."/>
            <person name="Giuliodori A.M."/>
            <person name="Spurio R."/>
            <person name="Fabbretti A."/>
        </authorList>
    </citation>
    <scope>NUCLEOTIDE SEQUENCE [LARGE SCALE GENOMIC DNA]</scope>
    <source>
        <strain evidence="2 3">AM-2504</strain>
    </source>
</reference>
<feature type="compositionally biased region" description="Low complexity" evidence="1">
    <location>
        <begin position="147"/>
        <end position="160"/>
    </location>
</feature>